<feature type="compositionally biased region" description="Low complexity" evidence="5">
    <location>
        <begin position="1015"/>
        <end position="1031"/>
    </location>
</feature>
<evidence type="ECO:0000256" key="5">
    <source>
        <dbReference type="SAM" id="MobiDB-lite"/>
    </source>
</evidence>
<protein>
    <submittedName>
        <fullName evidence="9">Methyl-accepting chemotaxis protein</fullName>
    </submittedName>
</protein>
<evidence type="ECO:0000259" key="7">
    <source>
        <dbReference type="PROSITE" id="PS50111"/>
    </source>
</evidence>
<feature type="region of interest" description="Disordered" evidence="5">
    <location>
        <begin position="1004"/>
        <end position="1061"/>
    </location>
</feature>
<feature type="compositionally biased region" description="Basic and acidic residues" evidence="5">
    <location>
        <begin position="1004"/>
        <end position="1014"/>
    </location>
</feature>
<dbReference type="InterPro" id="IPR003660">
    <property type="entry name" value="HAMP_dom"/>
</dbReference>
<dbReference type="CDD" id="cd12913">
    <property type="entry name" value="PDC1_MCP_like"/>
    <property type="match status" value="1"/>
</dbReference>
<keyword evidence="1" id="KW-0488">Methylation</keyword>
<name>A0ABT9JR04_9PROT</name>
<feature type="domain" description="HAMP" evidence="8">
    <location>
        <begin position="378"/>
        <end position="430"/>
    </location>
</feature>
<dbReference type="PROSITE" id="PS50111">
    <property type="entry name" value="CHEMOTAXIS_TRANSDUC_2"/>
    <property type="match status" value="1"/>
</dbReference>
<accession>A0ABT9JR04</accession>
<evidence type="ECO:0000259" key="8">
    <source>
        <dbReference type="PROSITE" id="PS50885"/>
    </source>
</evidence>
<gene>
    <name evidence="9" type="ORF">Q9291_03930</name>
</gene>
<dbReference type="Gene3D" id="1.10.287.950">
    <property type="entry name" value="Methyl-accepting chemotaxis protein"/>
    <property type="match status" value="1"/>
</dbReference>
<feature type="transmembrane region" description="Helical" evidence="6">
    <location>
        <begin position="12"/>
        <end position="33"/>
    </location>
</feature>
<feature type="coiled-coil region" evidence="4">
    <location>
        <begin position="773"/>
        <end position="810"/>
    </location>
</feature>
<feature type="domain" description="Methyl-accepting transducer" evidence="7">
    <location>
        <begin position="754"/>
        <end position="983"/>
    </location>
</feature>
<feature type="domain" description="HAMP" evidence="8">
    <location>
        <begin position="651"/>
        <end position="703"/>
    </location>
</feature>
<evidence type="ECO:0000313" key="10">
    <source>
        <dbReference type="Proteomes" id="UP001225906"/>
    </source>
</evidence>
<dbReference type="PANTHER" id="PTHR43531">
    <property type="entry name" value="PROTEIN ICFG"/>
    <property type="match status" value="1"/>
</dbReference>
<evidence type="ECO:0000256" key="2">
    <source>
        <dbReference type="ARBA" id="ARBA00029447"/>
    </source>
</evidence>
<evidence type="ECO:0000313" key="9">
    <source>
        <dbReference type="EMBL" id="MDP8566993.1"/>
    </source>
</evidence>
<proteinExistence type="inferred from homology"/>
<evidence type="ECO:0000256" key="1">
    <source>
        <dbReference type="ARBA" id="ARBA00022481"/>
    </source>
</evidence>
<dbReference type="SUPFAM" id="SSF58104">
    <property type="entry name" value="Methyl-accepting chemotaxis protein (MCP) signaling domain"/>
    <property type="match status" value="1"/>
</dbReference>
<dbReference type="SMART" id="SM00304">
    <property type="entry name" value="HAMP"/>
    <property type="match status" value="5"/>
</dbReference>
<dbReference type="EMBL" id="JAVCAP010000006">
    <property type="protein sequence ID" value="MDP8566993.1"/>
    <property type="molecule type" value="Genomic_DNA"/>
</dbReference>
<evidence type="ECO:0000256" key="3">
    <source>
        <dbReference type="PROSITE-ProRule" id="PRU00284"/>
    </source>
</evidence>
<keyword evidence="6" id="KW-0472">Membrane</keyword>
<dbReference type="PANTHER" id="PTHR43531:SF14">
    <property type="entry name" value="METHYL-ACCEPTING CHEMOTAXIS PROTEIN I-RELATED"/>
    <property type="match status" value="1"/>
</dbReference>
<dbReference type="InterPro" id="IPR051310">
    <property type="entry name" value="MCP_chemotaxis"/>
</dbReference>
<dbReference type="PROSITE" id="PS50885">
    <property type="entry name" value="HAMP"/>
    <property type="match status" value="3"/>
</dbReference>
<comment type="caution">
    <text evidence="9">The sequence shown here is derived from an EMBL/GenBank/DDBJ whole genome shotgun (WGS) entry which is preliminary data.</text>
</comment>
<keyword evidence="10" id="KW-1185">Reference proteome</keyword>
<sequence>MRLNIHSIQGKIVLVAGLSLFVSGSILVSSAFISAKNNQEVVSEKVSSLVNDGTQDSLKNLAGSEAGKIQAKFDVALDAARTMAHTFALTKDGSGVQFGRSQINAVLLNVLKQNPEFNGTYSCWEPDALDGKDDSFRTGEDGNNSRTGRFTPYWNRDDTGRIAVQPLVEYDTMDRHPNGVMKGGWYIGPRDTNTESVLDPFPYIVQGKSVWLTTLSVPIASKGKFYGVAGTDYNLDFVQKIAEDASKNLFDGKGEVVIVSNMGLVVADSRNPKLIGQSFKDMVGEGADQHLKDIQSGRAVASINQKSGEMIALGPIALGRTGKPWAVMIKVPTAVVMAEAHALDQNLTQRATQAAIWQLLLGLLVTATGIVFIWFSAAKIAKPIRQAAQIATDLSRGHTDVLIEVNSQDETGQLMTAMQSMVQSIKLLISDTSTLAKSAVEGDLSTRADTQQHQGDFRKVVEGVNQTLDAVVTPLEVAAGYVDRIAKGDVPEKISVEYKGDFNAIKNNLNQCIDAVNSMVADANMLSLAAVDGQLSTRADAGKHQGDFRKIVSGMNSTLDAIVKPINITSSYLDNLAKGNIPAKITEQYRGDYSLIINNLNTCIDAVNALVADANQLAQAAQEGRLSTRADTDKHNGDFRKVIQGLNGTLDAVVKPLSIASEYLDNIAKGHIPARINEQYPGDYSLIINNLNTSISAVNALVADTNLLSEAAKEGRITVRAEVNKHNGDFRKIIEGVNNTLDMIVEPIVAVTEAVETITTAANEISSGNADLSSRTEQQASSLEETAASMEELASTVKQNAENAKQANQMALSASAVAVKGGNVVSEVVATMSAINESAKKIEDIISVIDGIAFQTNILALNAAVEAARAGEQGRGFAVVAGEVRNLAQRSASAAKEIKELISDSVSKTTEGTRLVENAGTTMDEVVSSVQRVADIISEISAASAEQNTGIDQVNQAVTSMDETTQQNAALVEEAAAAAESLVDQANQLSEVISQFKLEGRVSRQRFSGHDHSGVKAASHVSKPSSSKPKSGSGGGTASSATASRRTFAKTGTDDGEWEAF</sequence>
<dbReference type="InterPro" id="IPR004089">
    <property type="entry name" value="MCPsignal_dom"/>
</dbReference>
<evidence type="ECO:0000256" key="4">
    <source>
        <dbReference type="SAM" id="Coils"/>
    </source>
</evidence>
<keyword evidence="4" id="KW-0175">Coiled coil</keyword>
<keyword evidence="6" id="KW-0812">Transmembrane</keyword>
<feature type="domain" description="HAMP" evidence="8">
    <location>
        <begin position="469"/>
        <end position="521"/>
    </location>
</feature>
<keyword evidence="6" id="KW-1133">Transmembrane helix</keyword>
<dbReference type="Pfam" id="PF22673">
    <property type="entry name" value="MCP-like_PDC_1"/>
    <property type="match status" value="1"/>
</dbReference>
<dbReference type="CDD" id="cd11386">
    <property type="entry name" value="MCP_signal"/>
    <property type="match status" value="1"/>
</dbReference>
<organism evidence="9 10">
    <name type="scientific">Methylophilus aquaticus</name>
    <dbReference type="NCBI Taxonomy" id="1971610"/>
    <lineage>
        <taxon>Bacteria</taxon>
        <taxon>Pseudomonadati</taxon>
        <taxon>Pseudomonadota</taxon>
        <taxon>Betaproteobacteria</taxon>
        <taxon>Nitrosomonadales</taxon>
        <taxon>Methylophilaceae</taxon>
        <taxon>Methylophilus</taxon>
    </lineage>
</organism>
<reference evidence="10" key="1">
    <citation type="journal article" date="2019" name="Int. J. Syst. Evol. Microbiol.">
        <title>The Global Catalogue of Microorganisms (GCM) 10K type strain sequencing project: providing services to taxonomists for standard genome sequencing and annotation.</title>
        <authorList>
            <consortium name="The Broad Institute Genomics Platform"/>
            <consortium name="The Broad Institute Genome Sequencing Center for Infectious Disease"/>
            <person name="Wu L."/>
            <person name="Ma J."/>
        </authorList>
    </citation>
    <scope>NUCLEOTIDE SEQUENCE [LARGE SCALE GENOMIC DNA]</scope>
    <source>
        <strain evidence="10">VKM B-3159</strain>
    </source>
</reference>
<dbReference type="Proteomes" id="UP001225906">
    <property type="component" value="Unassembled WGS sequence"/>
</dbReference>
<dbReference type="Pfam" id="PF00672">
    <property type="entry name" value="HAMP"/>
    <property type="match status" value="1"/>
</dbReference>
<dbReference type="SUPFAM" id="SSF158472">
    <property type="entry name" value="HAMP domain-like"/>
    <property type="match status" value="1"/>
</dbReference>
<feature type="transmembrane region" description="Helical" evidence="6">
    <location>
        <begin position="355"/>
        <end position="375"/>
    </location>
</feature>
<dbReference type="CDD" id="cd06225">
    <property type="entry name" value="HAMP"/>
    <property type="match status" value="1"/>
</dbReference>
<comment type="similarity">
    <text evidence="2">Belongs to the methyl-accepting chemotaxis (MCP) protein family.</text>
</comment>
<feature type="coiled-coil region" evidence="4">
    <location>
        <begin position="961"/>
        <end position="999"/>
    </location>
</feature>
<dbReference type="Pfam" id="PF00015">
    <property type="entry name" value="MCPsignal"/>
    <property type="match status" value="1"/>
</dbReference>
<dbReference type="Pfam" id="PF18947">
    <property type="entry name" value="HAMP_2"/>
    <property type="match status" value="4"/>
</dbReference>
<dbReference type="Gene3D" id="1.20.120.1530">
    <property type="match status" value="3"/>
</dbReference>
<dbReference type="SMART" id="SM00283">
    <property type="entry name" value="MA"/>
    <property type="match status" value="1"/>
</dbReference>
<evidence type="ECO:0000256" key="6">
    <source>
        <dbReference type="SAM" id="Phobius"/>
    </source>
</evidence>
<dbReference type="RefSeq" id="WP_306388702.1">
    <property type="nucleotide sequence ID" value="NZ_JAVCAP010000006.1"/>
</dbReference>
<dbReference type="Gene3D" id="3.30.450.20">
    <property type="entry name" value="PAS domain"/>
    <property type="match status" value="1"/>
</dbReference>
<keyword evidence="3" id="KW-0807">Transducer</keyword>